<proteinExistence type="predicted"/>
<dbReference type="Gene3D" id="3.30.429.10">
    <property type="entry name" value="Macrophage Migration Inhibitory Factor"/>
    <property type="match status" value="1"/>
</dbReference>
<evidence type="ECO:0000313" key="4">
    <source>
        <dbReference type="Proteomes" id="UP000476332"/>
    </source>
</evidence>
<keyword evidence="1" id="KW-0413">Isomerase</keyword>
<dbReference type="SUPFAM" id="SSF55331">
    <property type="entry name" value="Tautomerase/MIF"/>
    <property type="match status" value="1"/>
</dbReference>
<dbReference type="AlphaFoldDB" id="A0A6L9MJ93"/>
<evidence type="ECO:0000256" key="1">
    <source>
        <dbReference type="ARBA" id="ARBA00023235"/>
    </source>
</evidence>
<evidence type="ECO:0000259" key="2">
    <source>
        <dbReference type="Pfam" id="PF01361"/>
    </source>
</evidence>
<name>A0A6L9MJ93_9HYPH</name>
<dbReference type="EMBL" id="JAAAMJ010000010">
    <property type="protein sequence ID" value="NDV87726.1"/>
    <property type="molecule type" value="Genomic_DNA"/>
</dbReference>
<evidence type="ECO:0000313" key="3">
    <source>
        <dbReference type="EMBL" id="NDV87726.1"/>
    </source>
</evidence>
<dbReference type="GO" id="GO:0016853">
    <property type="term" value="F:isomerase activity"/>
    <property type="evidence" value="ECO:0007669"/>
    <property type="project" value="UniProtKB-KW"/>
</dbReference>
<reference evidence="3 4" key="1">
    <citation type="submission" date="2020-01" db="EMBL/GenBank/DDBJ databases">
        <title>Genomes of bacteria type strains.</title>
        <authorList>
            <person name="Chen J."/>
            <person name="Zhu S."/>
            <person name="Chen J."/>
        </authorList>
    </citation>
    <scope>NUCLEOTIDE SEQUENCE [LARGE SCALE GENOMIC DNA]</scope>
    <source>
        <strain evidence="3 4">KCTC 52919</strain>
    </source>
</reference>
<dbReference type="InterPro" id="IPR014347">
    <property type="entry name" value="Tautomerase/MIF_sf"/>
</dbReference>
<dbReference type="RefSeq" id="WP_163044479.1">
    <property type="nucleotide sequence ID" value="NZ_JAAAMJ010000010.1"/>
</dbReference>
<organism evidence="3 4">
    <name type="scientific">Aurantimonas aggregata</name>
    <dbReference type="NCBI Taxonomy" id="2047720"/>
    <lineage>
        <taxon>Bacteria</taxon>
        <taxon>Pseudomonadati</taxon>
        <taxon>Pseudomonadota</taxon>
        <taxon>Alphaproteobacteria</taxon>
        <taxon>Hyphomicrobiales</taxon>
        <taxon>Aurantimonadaceae</taxon>
        <taxon>Aurantimonas</taxon>
    </lineage>
</organism>
<accession>A0A6L9MJ93</accession>
<dbReference type="Pfam" id="PF01361">
    <property type="entry name" value="Tautomerase"/>
    <property type="match status" value="1"/>
</dbReference>
<dbReference type="InterPro" id="IPR004370">
    <property type="entry name" value="4-OT-like_dom"/>
</dbReference>
<protein>
    <submittedName>
        <fullName evidence="3">4-oxalocrotonate tautomerase</fullName>
    </submittedName>
</protein>
<feature type="domain" description="4-oxalocrotonate tautomerase-like" evidence="2">
    <location>
        <begin position="73"/>
        <end position="124"/>
    </location>
</feature>
<comment type="caution">
    <text evidence="3">The sequence shown here is derived from an EMBL/GenBank/DDBJ whole genome shotgun (WGS) entry which is preliminary data.</text>
</comment>
<dbReference type="Proteomes" id="UP000476332">
    <property type="component" value="Unassembled WGS sequence"/>
</dbReference>
<keyword evidence="4" id="KW-1185">Reference proteome</keyword>
<gene>
    <name evidence="3" type="ORF">GTW51_13550</name>
</gene>
<sequence>MPKMIIHAPEGTFDAVSRERLATALTVHGLACEALPDTAFVRSTVWVYFNDYPADAVFMGGKPATAKIISLVIYVLQGGLDADGRKRLIAGATDLLAEHAGLTGRIPAYVVIREVPEADWGIFGQQGDLAALRATPWDAPPL</sequence>